<evidence type="ECO:0000256" key="1">
    <source>
        <dbReference type="ARBA" id="ARBA00007626"/>
    </source>
</evidence>
<dbReference type="GO" id="GO:0003729">
    <property type="term" value="F:mRNA binding"/>
    <property type="evidence" value="ECO:0007669"/>
    <property type="project" value="UniProtKB-ARBA"/>
</dbReference>
<organism evidence="5 6">
    <name type="scientific">Cocos nucifera</name>
    <name type="common">Coconut palm</name>
    <dbReference type="NCBI Taxonomy" id="13894"/>
    <lineage>
        <taxon>Eukaryota</taxon>
        <taxon>Viridiplantae</taxon>
        <taxon>Streptophyta</taxon>
        <taxon>Embryophyta</taxon>
        <taxon>Tracheophyta</taxon>
        <taxon>Spermatophyta</taxon>
        <taxon>Magnoliopsida</taxon>
        <taxon>Liliopsida</taxon>
        <taxon>Arecaceae</taxon>
        <taxon>Arecoideae</taxon>
        <taxon>Cocoseae</taxon>
        <taxon>Attaleinae</taxon>
        <taxon>Cocos</taxon>
    </lineage>
</organism>
<dbReference type="PANTHER" id="PTHR45717">
    <property type="entry name" value="OS12G0527900 PROTEIN"/>
    <property type="match status" value="1"/>
</dbReference>
<reference evidence="5" key="2">
    <citation type="submission" date="2019-07" db="EMBL/GenBank/DDBJ databases">
        <authorList>
            <person name="Yang Y."/>
            <person name="Bocs S."/>
            <person name="Baudouin L."/>
        </authorList>
    </citation>
    <scope>NUCLEOTIDE SEQUENCE</scope>
    <source>
        <tissue evidence="5">Spear leaf of Hainan Tall coconut</tissue>
    </source>
</reference>
<evidence type="ECO:0000256" key="3">
    <source>
        <dbReference type="PROSITE-ProRule" id="PRU00708"/>
    </source>
</evidence>
<dbReference type="Gene3D" id="1.25.40.10">
    <property type="entry name" value="Tetratricopeptide repeat domain"/>
    <property type="match status" value="1"/>
</dbReference>
<dbReference type="NCBIfam" id="TIGR00756">
    <property type="entry name" value="PPR"/>
    <property type="match status" value="2"/>
</dbReference>
<dbReference type="SUPFAM" id="SSF81901">
    <property type="entry name" value="HCP-like"/>
    <property type="match status" value="1"/>
</dbReference>
<evidence type="ECO:0000313" key="6">
    <source>
        <dbReference type="Proteomes" id="UP000797356"/>
    </source>
</evidence>
<keyword evidence="6" id="KW-1185">Reference proteome</keyword>
<reference evidence="5" key="1">
    <citation type="journal article" date="2017" name="Gigascience">
        <title>The genome draft of coconut (Cocos nucifera).</title>
        <authorList>
            <person name="Xiao Y."/>
            <person name="Xu P."/>
            <person name="Fan H."/>
            <person name="Baudouin L."/>
            <person name="Xia W."/>
            <person name="Bocs S."/>
            <person name="Xu J."/>
            <person name="Li Q."/>
            <person name="Guo A."/>
            <person name="Zhou L."/>
            <person name="Li J."/>
            <person name="Wu Y."/>
            <person name="Ma Z."/>
            <person name="Armero A."/>
            <person name="Issali A.E."/>
            <person name="Liu N."/>
            <person name="Peng M."/>
            <person name="Yang Y."/>
        </authorList>
    </citation>
    <scope>NUCLEOTIDE SEQUENCE</scope>
    <source>
        <tissue evidence="5">Spear leaf of Hainan Tall coconut</tissue>
    </source>
</reference>
<sequence length="206" mass="23184">MEGDDIKKNRCACKVLFPLYAALGKAEDVGRIWKVCEANPPHLMECLAAIEAWGKLGHVENAEEVFDNMLKTRKNLSSECYNALLKVYTNHKLLSKGKELAKRMSDAGCSIGPSTRDALVKLYVEAGELAKADSILQKVAQWNLVMPLYSSYMAMLDQYSKRGDIHNAEKIFHRMKADNVFPNKQMTAQLKAIDPFKKTHASELFD</sequence>
<comment type="similarity">
    <text evidence="1">Belongs to the PPR family. P subfamily.</text>
</comment>
<accession>A0A8K0IS47</accession>
<gene>
    <name evidence="5" type="ORF">COCNU_12G005030</name>
</gene>
<dbReference type="EMBL" id="CM017883">
    <property type="protein sequence ID" value="KAG1365503.1"/>
    <property type="molecule type" value="Genomic_DNA"/>
</dbReference>
<evidence type="ECO:0000259" key="4">
    <source>
        <dbReference type="Pfam" id="PF17177"/>
    </source>
</evidence>
<feature type="domain" description="PROP1-like PPR" evidence="4">
    <location>
        <begin position="51"/>
        <end position="185"/>
    </location>
</feature>
<keyword evidence="2" id="KW-0677">Repeat</keyword>
<dbReference type="Proteomes" id="UP000797356">
    <property type="component" value="Chromosome 12"/>
</dbReference>
<dbReference type="InterPro" id="IPR011990">
    <property type="entry name" value="TPR-like_helical_dom_sf"/>
</dbReference>
<feature type="repeat" description="PPR" evidence="3">
    <location>
        <begin position="77"/>
        <end position="111"/>
    </location>
</feature>
<dbReference type="Pfam" id="PF17177">
    <property type="entry name" value="PPR_long"/>
    <property type="match status" value="1"/>
</dbReference>
<dbReference type="InterPro" id="IPR002885">
    <property type="entry name" value="PPR_rpt"/>
</dbReference>
<dbReference type="PROSITE" id="PS51375">
    <property type="entry name" value="PPR"/>
    <property type="match status" value="2"/>
</dbReference>
<evidence type="ECO:0000313" key="5">
    <source>
        <dbReference type="EMBL" id="KAG1365503.1"/>
    </source>
</evidence>
<dbReference type="AlphaFoldDB" id="A0A8K0IS47"/>
<dbReference type="InterPro" id="IPR033443">
    <property type="entry name" value="PROP1-like_PPR_dom"/>
</dbReference>
<comment type="caution">
    <text evidence="5">The sequence shown here is derived from an EMBL/GenBank/DDBJ whole genome shotgun (WGS) entry which is preliminary data.</text>
</comment>
<dbReference type="OrthoDB" id="739241at2759"/>
<evidence type="ECO:0000256" key="2">
    <source>
        <dbReference type="ARBA" id="ARBA00022737"/>
    </source>
</evidence>
<protein>
    <submittedName>
        <fullName evidence="5">Putative Pentatricopeptide repeat-containing protein, mitochondrial</fullName>
    </submittedName>
</protein>
<proteinExistence type="inferred from homology"/>
<dbReference type="PANTHER" id="PTHR45717:SF15">
    <property type="entry name" value="AGL218WP"/>
    <property type="match status" value="1"/>
</dbReference>
<feature type="repeat" description="PPR" evidence="3">
    <location>
        <begin position="148"/>
        <end position="182"/>
    </location>
</feature>
<name>A0A8K0IS47_COCNU</name>
<dbReference type="GO" id="GO:0005739">
    <property type="term" value="C:mitochondrion"/>
    <property type="evidence" value="ECO:0007669"/>
    <property type="project" value="TreeGrafter"/>
</dbReference>